<gene>
    <name evidence="9" type="ORF">HXX76_001952</name>
</gene>
<evidence type="ECO:0000256" key="3">
    <source>
        <dbReference type="ARBA" id="ARBA00022631"/>
    </source>
</evidence>
<evidence type="ECO:0000259" key="8">
    <source>
        <dbReference type="Pfam" id="PF07687"/>
    </source>
</evidence>
<dbReference type="Gene3D" id="3.30.70.360">
    <property type="match status" value="1"/>
</dbReference>
<dbReference type="PANTHER" id="PTHR32494:SF19">
    <property type="entry name" value="ALLANTOATE DEIMINASE-RELATED"/>
    <property type="match status" value="1"/>
</dbReference>
<dbReference type="PANTHER" id="PTHR32494">
    <property type="entry name" value="ALLANTOATE DEIMINASE-RELATED"/>
    <property type="match status" value="1"/>
</dbReference>
<dbReference type="EMBL" id="JAEHOC010000003">
    <property type="protein sequence ID" value="KAG2443601.1"/>
    <property type="molecule type" value="Genomic_DNA"/>
</dbReference>
<evidence type="ECO:0000313" key="10">
    <source>
        <dbReference type="Proteomes" id="UP000650467"/>
    </source>
</evidence>
<dbReference type="GO" id="GO:0016813">
    <property type="term" value="F:hydrolase activity, acting on carbon-nitrogen (but not peptide) bonds, in linear amidines"/>
    <property type="evidence" value="ECO:0007669"/>
    <property type="project" value="InterPro"/>
</dbReference>
<evidence type="ECO:0000256" key="2">
    <source>
        <dbReference type="ARBA" id="ARBA00011738"/>
    </source>
</evidence>
<dbReference type="Proteomes" id="UP000650467">
    <property type="component" value="Unassembled WGS sequence"/>
</dbReference>
<organism evidence="9 10">
    <name type="scientific">Chlamydomonas incerta</name>
    <dbReference type="NCBI Taxonomy" id="51695"/>
    <lineage>
        <taxon>Eukaryota</taxon>
        <taxon>Viridiplantae</taxon>
        <taxon>Chlorophyta</taxon>
        <taxon>core chlorophytes</taxon>
        <taxon>Chlorophyceae</taxon>
        <taxon>CS clade</taxon>
        <taxon>Chlamydomonadales</taxon>
        <taxon>Chlamydomonadaceae</taxon>
        <taxon>Chlamydomonas</taxon>
    </lineage>
</organism>
<feature type="chain" id="PRO_5032785277" description="Peptidase M20 dimerisation domain-containing protein" evidence="7">
    <location>
        <begin position="25"/>
        <end position="570"/>
    </location>
</feature>
<dbReference type="InterPro" id="IPR002933">
    <property type="entry name" value="Peptidase_M20"/>
</dbReference>
<evidence type="ECO:0000256" key="5">
    <source>
        <dbReference type="ARBA" id="ARBA00022801"/>
    </source>
</evidence>
<dbReference type="SUPFAM" id="SSF53187">
    <property type="entry name" value="Zn-dependent exopeptidases"/>
    <property type="match status" value="2"/>
</dbReference>
<dbReference type="InterPro" id="IPR036264">
    <property type="entry name" value="Bact_exopeptidase_dim_dom"/>
</dbReference>
<dbReference type="InterPro" id="IPR010158">
    <property type="entry name" value="Amidase_Cbmase"/>
</dbReference>
<dbReference type="Gene3D" id="3.40.630.10">
    <property type="entry name" value="Zn peptidases"/>
    <property type="match status" value="1"/>
</dbReference>
<feature type="signal peptide" evidence="7">
    <location>
        <begin position="1"/>
        <end position="24"/>
    </location>
</feature>
<proteinExistence type="predicted"/>
<dbReference type="Pfam" id="PF07687">
    <property type="entry name" value="M20_dimer"/>
    <property type="match status" value="1"/>
</dbReference>
<dbReference type="NCBIfam" id="TIGR01879">
    <property type="entry name" value="hydantase"/>
    <property type="match status" value="1"/>
</dbReference>
<dbReference type="OrthoDB" id="4676at2759"/>
<keyword evidence="7" id="KW-0732">Signal</keyword>
<comment type="caution">
    <text evidence="9">The sequence shown here is derived from an EMBL/GenBank/DDBJ whole genome shotgun (WGS) entry which is preliminary data.</text>
</comment>
<evidence type="ECO:0000256" key="4">
    <source>
        <dbReference type="ARBA" id="ARBA00022723"/>
    </source>
</evidence>
<accession>A0A836B016</accession>
<evidence type="ECO:0000256" key="6">
    <source>
        <dbReference type="ARBA" id="ARBA00023211"/>
    </source>
</evidence>
<dbReference type="AlphaFoldDB" id="A0A836B016"/>
<dbReference type="SUPFAM" id="SSF55031">
    <property type="entry name" value="Bacterial exopeptidase dimerisation domain"/>
    <property type="match status" value="1"/>
</dbReference>
<reference evidence="9" key="1">
    <citation type="journal article" date="2020" name="bioRxiv">
        <title>Comparative genomics of Chlamydomonas.</title>
        <authorList>
            <person name="Craig R.J."/>
            <person name="Hasan A.R."/>
            <person name="Ness R.W."/>
            <person name="Keightley P.D."/>
        </authorList>
    </citation>
    <scope>NUCLEOTIDE SEQUENCE</scope>
    <source>
        <strain evidence="9">SAG 7.73</strain>
    </source>
</reference>
<protein>
    <recommendedName>
        <fullName evidence="8">Peptidase M20 dimerisation domain-containing protein</fullName>
    </recommendedName>
</protein>
<sequence length="570" mass="57468">MRRQWLAPLLLVSCFAVALRGALAGEGAKCGAAAPDPLLYRVLNLEPNQHLKQLSEISDTEGSLARTFFSPAHRKAAQQLKRWMEDAGMESWVDAVGNVHGRLLPAAAAAAAADGGAEAGSLPPPPQLVLLGSHYDTVLDGGAYDGALGIIVGLAAVKGALLAALRDSGRAASLPPQPDAKDGDVVIPPALAASLLAGGRGLHLVAFTDEEGVRFGSTFLGSRAVAGTLVKYGMLSSKDRAGTSLEQVLREEGGVADPVAAAVAGLALDAAAIAEYVEVHIEQGPVLEARDLPLGVVAGIAGQTRLWVSINGTQGHAGTVPMRGRRDSLAAAAELVTALEALCNTEEAAGGVPEEENLVCTVGEVKVWPGASNVIAGNTGFSVDIRSKTDPARLAVVEQYIKAVTAACARRGVACAVDRKHDAAAVLSDPGVMAGMVAAVRAAEPLLLAALSPAEAASATCGRLAAGLRDVPVLVSGAGHDAMAIAEAVPKMAMMFVRCRGGVSHSPLEHVEAHDVTASSAALAAYLWGRVAGGPAAVEAAMREAAAGAAGVGAGAKGSGSGSGSGHDEL</sequence>
<keyword evidence="4" id="KW-0479">Metal-binding</keyword>
<keyword evidence="5" id="KW-0378">Hydrolase</keyword>
<dbReference type="GO" id="GO:0006144">
    <property type="term" value="P:purine nucleobase metabolic process"/>
    <property type="evidence" value="ECO:0007669"/>
    <property type="project" value="UniProtKB-KW"/>
</dbReference>
<comment type="cofactor">
    <cofactor evidence="1">
        <name>Mn(2+)</name>
        <dbReference type="ChEBI" id="CHEBI:29035"/>
    </cofactor>
</comment>
<evidence type="ECO:0000313" key="9">
    <source>
        <dbReference type="EMBL" id="KAG2443601.1"/>
    </source>
</evidence>
<keyword evidence="3" id="KW-0659">Purine metabolism</keyword>
<keyword evidence="10" id="KW-1185">Reference proteome</keyword>
<comment type="subunit">
    <text evidence="2">Homodimer.</text>
</comment>
<dbReference type="InterPro" id="IPR011650">
    <property type="entry name" value="Peptidase_M20_dimer"/>
</dbReference>
<feature type="domain" description="Peptidase M20 dimerisation" evidence="8">
    <location>
        <begin position="302"/>
        <end position="406"/>
    </location>
</feature>
<dbReference type="Pfam" id="PF01546">
    <property type="entry name" value="Peptidase_M20"/>
    <property type="match status" value="1"/>
</dbReference>
<evidence type="ECO:0000256" key="1">
    <source>
        <dbReference type="ARBA" id="ARBA00001936"/>
    </source>
</evidence>
<keyword evidence="6" id="KW-0464">Manganese</keyword>
<name>A0A836B016_CHLIN</name>
<evidence type="ECO:0000256" key="7">
    <source>
        <dbReference type="SAM" id="SignalP"/>
    </source>
</evidence>
<dbReference type="GO" id="GO:0046872">
    <property type="term" value="F:metal ion binding"/>
    <property type="evidence" value="ECO:0007669"/>
    <property type="project" value="UniProtKB-KW"/>
</dbReference>